<dbReference type="PANTHER" id="PTHR47957">
    <property type="entry name" value="ATP-DEPENDENT HELICASE HRQ1"/>
    <property type="match status" value="1"/>
</dbReference>
<evidence type="ECO:0000256" key="2">
    <source>
        <dbReference type="ARBA" id="ARBA00022840"/>
    </source>
</evidence>
<dbReference type="RefSeq" id="WP_282683968.1">
    <property type="nucleotide sequence ID" value="NZ_CP124841.1"/>
</dbReference>
<organism evidence="6 7">
    <name type="scientific">Aeromonas salmonicida</name>
    <dbReference type="NCBI Taxonomy" id="645"/>
    <lineage>
        <taxon>Bacteria</taxon>
        <taxon>Pseudomonadati</taxon>
        <taxon>Pseudomonadota</taxon>
        <taxon>Gammaproteobacteria</taxon>
        <taxon>Aeromonadales</taxon>
        <taxon>Aeromonadaceae</taxon>
        <taxon>Aeromonas</taxon>
    </lineage>
</organism>
<dbReference type="InterPro" id="IPR011545">
    <property type="entry name" value="DEAD/DEAH_box_helicase_dom"/>
</dbReference>
<keyword evidence="2" id="KW-0067">ATP-binding</keyword>
<dbReference type="Gene3D" id="3.40.50.300">
    <property type="entry name" value="P-loop containing nucleotide triphosphate hydrolases"/>
    <property type="match status" value="2"/>
</dbReference>
<dbReference type="InterPro" id="IPR027417">
    <property type="entry name" value="P-loop_NTPase"/>
</dbReference>
<dbReference type="GO" id="GO:0003676">
    <property type="term" value="F:nucleic acid binding"/>
    <property type="evidence" value="ECO:0007669"/>
    <property type="project" value="InterPro"/>
</dbReference>
<evidence type="ECO:0000313" key="6">
    <source>
        <dbReference type="EMBL" id="WHF36847.1"/>
    </source>
</evidence>
<dbReference type="Pfam" id="PF09369">
    <property type="entry name" value="MZB"/>
    <property type="match status" value="1"/>
</dbReference>
<feature type="domain" description="Helicase C-terminal" evidence="5">
    <location>
        <begin position="948"/>
        <end position="1111"/>
    </location>
</feature>
<gene>
    <name evidence="6" type="ORF">QLQ87_00320</name>
</gene>
<dbReference type="InterPro" id="IPR014001">
    <property type="entry name" value="Helicase_ATP-bd"/>
</dbReference>
<accession>A0AAX3VSF7</accession>
<evidence type="ECO:0000259" key="4">
    <source>
        <dbReference type="PROSITE" id="PS51192"/>
    </source>
</evidence>
<dbReference type="SMART" id="SM00490">
    <property type="entry name" value="HELICc"/>
    <property type="match status" value="1"/>
</dbReference>
<feature type="coiled-coil region" evidence="3">
    <location>
        <begin position="1202"/>
        <end position="1266"/>
    </location>
</feature>
<keyword evidence="6" id="KW-0347">Helicase</keyword>
<dbReference type="PANTHER" id="PTHR47957:SF3">
    <property type="entry name" value="ATP-DEPENDENT HELICASE HRQ1"/>
    <property type="match status" value="1"/>
</dbReference>
<dbReference type="GO" id="GO:0005524">
    <property type="term" value="F:ATP binding"/>
    <property type="evidence" value="ECO:0007669"/>
    <property type="project" value="UniProtKB-KW"/>
</dbReference>
<keyword evidence="6" id="KW-0378">Hydrolase</keyword>
<dbReference type="EMBL" id="CP124841">
    <property type="protein sequence ID" value="WHF36847.1"/>
    <property type="molecule type" value="Genomic_DNA"/>
</dbReference>
<protein>
    <submittedName>
        <fullName evidence="6">DEAD/DEAH box helicase</fullName>
    </submittedName>
</protein>
<dbReference type="InterPro" id="IPR001650">
    <property type="entry name" value="Helicase_C-like"/>
</dbReference>
<dbReference type="Pfam" id="PF00271">
    <property type="entry name" value="Helicase_C"/>
    <property type="match status" value="1"/>
</dbReference>
<evidence type="ECO:0000256" key="3">
    <source>
        <dbReference type="SAM" id="Coils"/>
    </source>
</evidence>
<evidence type="ECO:0000313" key="7">
    <source>
        <dbReference type="Proteomes" id="UP001239426"/>
    </source>
</evidence>
<dbReference type="Proteomes" id="UP001239426">
    <property type="component" value="Chromosome"/>
</dbReference>
<evidence type="ECO:0000256" key="1">
    <source>
        <dbReference type="ARBA" id="ARBA00022741"/>
    </source>
</evidence>
<dbReference type="SMART" id="SM00487">
    <property type="entry name" value="DEXDc"/>
    <property type="match status" value="1"/>
</dbReference>
<keyword evidence="3" id="KW-0175">Coiled coil</keyword>
<dbReference type="PROSITE" id="PS51192">
    <property type="entry name" value="HELICASE_ATP_BIND_1"/>
    <property type="match status" value="1"/>
</dbReference>
<reference evidence="6" key="1">
    <citation type="submission" date="2023-05" db="EMBL/GenBank/DDBJ databases">
        <title>Aeromonas salmonicida 57, complete genome.</title>
        <authorList>
            <person name="Shao L."/>
        </authorList>
    </citation>
    <scope>NUCLEOTIDE SEQUENCE</scope>
    <source>
        <strain evidence="6">57</strain>
    </source>
</reference>
<dbReference type="PROSITE" id="PS51194">
    <property type="entry name" value="HELICASE_CTER"/>
    <property type="match status" value="1"/>
</dbReference>
<sequence length="2134" mass="238671">MLPSVVSRQVADSVAEFLRAAFPMNSPLFNQTAGDPEQPEHHTLEAFLQDPDTLLKGPYFSAQLPFRQSSLPLDFFSQLRLPFPPHSHQARAFERLGGANPQPTLVATGTGSGKTECFMYPLLNHCAASAGAGVKAIIIYPMNALATDQASRFASAIASDPKLHGRVTVGLFVGDSDEFPSKVMGPKQVITDKPTLRQNPPDILLTNYKMLDYLLMRPVDQPLWRYNTPGCLRFLVVDELHTFDGAQGSDLACLVRRLKHHVAVDNGQFACVGTSATVGDELGQLLDYASQIFEQPFDDNAVIREDRLSAVEFLQDSPVRFSYFPEPDSRLEPGSYADPHAYLNAQLALWFPAEDLVLPADLDSDTGREVRIRLGELMRQHSALHLLLADLQGGILTEHSCAERFAVMLSLPAVQARLLLQSWLALLALARSPVNESLEARAQRELAGKPRPVRPLVQLRAQLWLRELRRLVASVERQPKLRFASDLLADEQTHHLPVVHCRDCHATGWASMRHGQSCQLETELDDIYRQFFDSGRSLALAFPDLSDKAVSGDHRHLCPQCLTLNRADKAACEQCGHEGLLRVLVPDLLKERKDTLVSSTDCPYCGSSKGLSIMGSRAASLSSVMIHQLYGSRFNEHKKLITFSDSVQDAAHRASFFTARTWPLVLRGQIASTLPEQGAVTLDAFAAAVLADAKAHSQDESEFVGRFIAPNMLWLNDYQTLVQDNVLPAGSDLPELVAKRLDWEVCSELTLRAGIGRTLENSGFSCVALDAATLDALLPPLHARWCEELGELMQGVSLEQVTHFVLGVLRHLTHAGAVMHPAFESYREDGGDTFRMMQRERTSRYMPTIGPRTRKPAYATFERNKSFSQLLGAKSNPSWYQHWLNLTLAQGNRLFVSSVSETVLRQLLETLTKAGLMARFDSKKGGAWGIVPKALTVTREVSRLCCSDCRETLVAPSAQAWQWQGAPCMSLRCTGTYQLTAQASALRWDRLDVARVVGAEHTGLLTREVREATEQAFYRGTRAWQVNLLSATPTLEMGIDVGDLSSVLLCSVPPAQANYLQRIGRAGRKDGNAFNITLAEGNPHDQFFFEEPLEMMQGQVQPPGVFLNAVAILERQLAAFCLDSWVRTGITPMAISPNVKQMLDEVERGKKERFPYNFLAFVEEQRVRLAADFAAVFADLEPQTLQLLHDYLMGQRADHSLVLRIDQALQQLLEDRKSLKARIDKLKRSIDKLETGPRDQNFDSDMRDLHTERQALQALVSQINNKQTLNFLTDEGILPNYAFPEAGITLRSVLWRKNENEEGRSYQTATYEYERPASTALAELAPLNSFYAGGHKVEIEQIDLKVSEPEHWRLCSHCNHSENIDQNGDPHKYCPKCGTPGWADAGQKTTLLKLRQVYARASARDSQIGDESDSRDLSFYQRQLLVSYEPKDVTAAYAISDGQVPFGFEFLSKVTLRDINFGKQTEDALELSIAGDIKRCSGFKVCLGCGMVQHPVNQDPRKEHDLSCKYKSTPEKAQFEDYLYLYRQLESEAVRILLPVSSYSNDPTVEASLGAAIQLGLKHYFKGSVDHLKGVVYREPENEGDSWRQYLVIYDTVPGGTGSLKELMREPDNLLQLLQLAYESLCDCGCNQDASKDGCYRCVYAYRERGKMQYVSRDKARLLVGQILAVRDKLQRINSINQIPLDTMMGSELEKRFIDGLAQSKELVVSRSYAHEGDGWIINTRSSPSLSWQLKAQVDLGPKQGVGIPCRPDFVLYPLGHIAQCKPLAIFLDGFAFHKASVVDDVQKRQAIRDSGRYGVWTLTWRDLTQPGCKHLQDVLGLHHNLDMKAPQFYNRFHTTTFATLESEVRERNSFELLLTYLQDPRAQAPFWQKLAAAHAWVWLEVKKSQDAGIRHKFAYEMHENAPAWREAQLLPNEPFVFGGLLDSLSSSQPFIELASVLPQRWVNAQTTPEQLRAALRLHLCFDDQNPLAEGYERGLTGFWRLVNLLQWLPDMTFTSRNVVRSNIGQVPRPVDTLVTIATPDGPTPDATLDASVLAQWQELAELEVLSQQQIVLLQRLPLPVPEVGYALQDEAGAIIAEADLAWPALHRAHCFIHDQQADAFITQGWQLTHGELDAELIDTLTQLVTGGKA</sequence>
<evidence type="ECO:0000259" key="5">
    <source>
        <dbReference type="PROSITE" id="PS51194"/>
    </source>
</evidence>
<feature type="domain" description="Helicase ATP-binding" evidence="4">
    <location>
        <begin position="95"/>
        <end position="296"/>
    </location>
</feature>
<dbReference type="SUPFAM" id="SSF52540">
    <property type="entry name" value="P-loop containing nucleoside triphosphate hydrolases"/>
    <property type="match status" value="2"/>
</dbReference>
<proteinExistence type="predicted"/>
<dbReference type="GO" id="GO:0043138">
    <property type="term" value="F:3'-5' DNA helicase activity"/>
    <property type="evidence" value="ECO:0007669"/>
    <property type="project" value="TreeGrafter"/>
</dbReference>
<dbReference type="InterPro" id="IPR018973">
    <property type="entry name" value="MZB"/>
</dbReference>
<dbReference type="GO" id="GO:0036297">
    <property type="term" value="P:interstrand cross-link repair"/>
    <property type="evidence" value="ECO:0007669"/>
    <property type="project" value="TreeGrafter"/>
</dbReference>
<dbReference type="GO" id="GO:0006289">
    <property type="term" value="P:nucleotide-excision repair"/>
    <property type="evidence" value="ECO:0007669"/>
    <property type="project" value="TreeGrafter"/>
</dbReference>
<dbReference type="Pfam" id="PF00270">
    <property type="entry name" value="DEAD"/>
    <property type="match status" value="1"/>
</dbReference>
<name>A0AAX3VSF7_AERSA</name>
<keyword evidence="1" id="KW-0547">Nucleotide-binding</keyword>